<name>A0A7J6KPB0_PERCH</name>
<feature type="region of interest" description="Disordered" evidence="1">
    <location>
        <begin position="77"/>
        <end position="125"/>
    </location>
</feature>
<evidence type="ECO:0000313" key="2">
    <source>
        <dbReference type="EMBL" id="KAF4648411.1"/>
    </source>
</evidence>
<gene>
    <name evidence="2" type="ORF">FOL47_003337</name>
</gene>
<protein>
    <submittedName>
        <fullName evidence="2">Uncharacterized protein</fullName>
    </submittedName>
</protein>
<accession>A0A7J6KPB0</accession>
<comment type="caution">
    <text evidence="2">The sequence shown here is derived from an EMBL/GenBank/DDBJ whole genome shotgun (WGS) entry which is preliminary data.</text>
</comment>
<organism evidence="2 3">
    <name type="scientific">Perkinsus chesapeaki</name>
    <name type="common">Clam parasite</name>
    <name type="synonym">Perkinsus andrewsi</name>
    <dbReference type="NCBI Taxonomy" id="330153"/>
    <lineage>
        <taxon>Eukaryota</taxon>
        <taxon>Sar</taxon>
        <taxon>Alveolata</taxon>
        <taxon>Perkinsozoa</taxon>
        <taxon>Perkinsea</taxon>
        <taxon>Perkinsida</taxon>
        <taxon>Perkinsidae</taxon>
        <taxon>Perkinsus</taxon>
    </lineage>
</organism>
<keyword evidence="3" id="KW-1185">Reference proteome</keyword>
<feature type="compositionally biased region" description="Basic residues" evidence="1">
    <location>
        <begin position="77"/>
        <end position="87"/>
    </location>
</feature>
<dbReference type="EMBL" id="JAAPAO010002002">
    <property type="protein sequence ID" value="KAF4648411.1"/>
    <property type="molecule type" value="Genomic_DNA"/>
</dbReference>
<feature type="compositionally biased region" description="Polar residues" evidence="1">
    <location>
        <begin position="116"/>
        <end position="125"/>
    </location>
</feature>
<dbReference type="AlphaFoldDB" id="A0A7J6KPB0"/>
<dbReference type="Proteomes" id="UP000591131">
    <property type="component" value="Unassembled WGS sequence"/>
</dbReference>
<evidence type="ECO:0000256" key="1">
    <source>
        <dbReference type="SAM" id="MobiDB-lite"/>
    </source>
</evidence>
<proteinExistence type="predicted"/>
<evidence type="ECO:0000313" key="3">
    <source>
        <dbReference type="Proteomes" id="UP000591131"/>
    </source>
</evidence>
<reference evidence="2 3" key="1">
    <citation type="submission" date="2020-04" db="EMBL/GenBank/DDBJ databases">
        <title>Perkinsus chesapeaki whole genome sequence.</title>
        <authorList>
            <person name="Bogema D.R."/>
        </authorList>
    </citation>
    <scope>NUCLEOTIDE SEQUENCE [LARGE SCALE GENOMIC DNA]</scope>
    <source>
        <strain evidence="2">ATCC PRA-425</strain>
    </source>
</reference>
<feature type="non-terminal residue" evidence="2">
    <location>
        <position position="207"/>
    </location>
</feature>
<sequence length="207" mass="23485">NSQIRCSDADHPLEHSRLYWKYLRAAEGINLPTTPPSEGPLLTQGRTYGREATLSSCYQHAPEAPTAELLRQKQPIRRSTRVSKRKTQAPAEMPLMMQQEEASEQELPYSDRPENKTTLPKTTHTQPLSVRSLFSGDTEDMDEQTRRFLQEALIGRLLHCGLVSQLSVLNTIGRLCDQGYGYNGSLRAKFELEYLIQEIHSCVLDGR</sequence>
<feature type="non-terminal residue" evidence="2">
    <location>
        <position position="1"/>
    </location>
</feature>